<dbReference type="Gene3D" id="3.80.10.10">
    <property type="entry name" value="Ribonuclease Inhibitor"/>
    <property type="match status" value="1"/>
</dbReference>
<dbReference type="Proteomes" id="UP000077266">
    <property type="component" value="Unassembled WGS sequence"/>
</dbReference>
<dbReference type="SUPFAM" id="SSF52047">
    <property type="entry name" value="RNI-like"/>
    <property type="match status" value="1"/>
</dbReference>
<evidence type="ECO:0000313" key="2">
    <source>
        <dbReference type="Proteomes" id="UP000077266"/>
    </source>
</evidence>
<evidence type="ECO:0000313" key="1">
    <source>
        <dbReference type="EMBL" id="KZV85204.1"/>
    </source>
</evidence>
<keyword evidence="2" id="KW-1185">Reference proteome</keyword>
<organism evidence="1 2">
    <name type="scientific">Exidia glandulosa HHB12029</name>
    <dbReference type="NCBI Taxonomy" id="1314781"/>
    <lineage>
        <taxon>Eukaryota</taxon>
        <taxon>Fungi</taxon>
        <taxon>Dikarya</taxon>
        <taxon>Basidiomycota</taxon>
        <taxon>Agaricomycotina</taxon>
        <taxon>Agaricomycetes</taxon>
        <taxon>Auriculariales</taxon>
        <taxon>Exidiaceae</taxon>
        <taxon>Exidia</taxon>
    </lineage>
</organism>
<dbReference type="EMBL" id="KV426196">
    <property type="protein sequence ID" value="KZV85204.1"/>
    <property type="molecule type" value="Genomic_DNA"/>
</dbReference>
<accession>A0A165DRR2</accession>
<reference evidence="1 2" key="1">
    <citation type="journal article" date="2016" name="Mol. Biol. Evol.">
        <title>Comparative Genomics of Early-Diverging Mushroom-Forming Fungi Provides Insights into the Origins of Lignocellulose Decay Capabilities.</title>
        <authorList>
            <person name="Nagy L.G."/>
            <person name="Riley R."/>
            <person name="Tritt A."/>
            <person name="Adam C."/>
            <person name="Daum C."/>
            <person name="Floudas D."/>
            <person name="Sun H."/>
            <person name="Yadav J.S."/>
            <person name="Pangilinan J."/>
            <person name="Larsson K.H."/>
            <person name="Matsuura K."/>
            <person name="Barry K."/>
            <person name="Labutti K."/>
            <person name="Kuo R."/>
            <person name="Ohm R.A."/>
            <person name="Bhattacharya S.S."/>
            <person name="Shirouzu T."/>
            <person name="Yoshinaga Y."/>
            <person name="Martin F.M."/>
            <person name="Grigoriev I.V."/>
            <person name="Hibbett D.S."/>
        </authorList>
    </citation>
    <scope>NUCLEOTIDE SEQUENCE [LARGE SCALE GENOMIC DNA]</scope>
    <source>
        <strain evidence="1 2">HHB12029</strain>
    </source>
</reference>
<dbReference type="InParanoid" id="A0A165DRR2"/>
<sequence>MSNEQEALLHWAVTARRLCSESARDSTRFERLKSSCCWLAQSSLLSALIRQGRTSNDHNPLITLPSRVLCQIFDEEQCRTVALQLCHRLRRWVLDTPAVWTTITLDAHMEPHRAHELLQHSQSLLLQHVQLGCQYAMDPPAADLEALYKAIGVHVHRVRSLSLTLSYPNTVPWPAAPLLERVALGFHARPSGPLDLGAMFPNAPRLTCLTVFRVELSTFLKSISPSSRNLFLRLRTLVLDGVPLIRKTEQLDDLLVALPSLETLRARVIGFGDHIPLAPAAFRSVSDKLRVMRIAKCRRPGNILSLCVALGGVRALIFDTGPFIENGLFTSIADGFPCITSITFGRALGDVKASNSHAIRLLFNTTSVFGWYENVLRVGWGSPALRHLTSLLLHEFYWRPESWCDIEMPSLTRVRIMLASCWDYRYLRIRCNSDNAQSMFVPAYSSASECSEHTTDVGQWNFPSLRTLHLSFCLSSVCSGESWGSGARDECTCRTVSSLALSDVYGFVVRCLKDTSNREHVQLKLTGVDIIDLDPYRCLQDLYRFCGDIIISQVSEPEVGDGARAVWKVAPHTPDDQLSAFVTPCVYAPPH</sequence>
<gene>
    <name evidence="1" type="ORF">EXIGLDRAFT_841640</name>
</gene>
<dbReference type="InterPro" id="IPR032675">
    <property type="entry name" value="LRR_dom_sf"/>
</dbReference>
<dbReference type="AlphaFoldDB" id="A0A165DRR2"/>
<proteinExistence type="predicted"/>
<protein>
    <submittedName>
        <fullName evidence="1">Uncharacterized protein</fullName>
    </submittedName>
</protein>
<name>A0A165DRR2_EXIGL</name>